<dbReference type="AlphaFoldDB" id="A0AAD7CAB4"/>
<gene>
    <name evidence="2" type="ORF">FB45DRAFT_277364</name>
</gene>
<comment type="caution">
    <text evidence="2">The sequence shown here is derived from an EMBL/GenBank/DDBJ whole genome shotgun (WGS) entry which is preliminary data.</text>
</comment>
<feature type="region of interest" description="Disordered" evidence="1">
    <location>
        <begin position="67"/>
        <end position="102"/>
    </location>
</feature>
<proteinExistence type="predicted"/>
<organism evidence="2 3">
    <name type="scientific">Roridomyces roridus</name>
    <dbReference type="NCBI Taxonomy" id="1738132"/>
    <lineage>
        <taxon>Eukaryota</taxon>
        <taxon>Fungi</taxon>
        <taxon>Dikarya</taxon>
        <taxon>Basidiomycota</taxon>
        <taxon>Agaricomycotina</taxon>
        <taxon>Agaricomycetes</taxon>
        <taxon>Agaricomycetidae</taxon>
        <taxon>Agaricales</taxon>
        <taxon>Marasmiineae</taxon>
        <taxon>Mycenaceae</taxon>
        <taxon>Roridomyces</taxon>
    </lineage>
</organism>
<accession>A0AAD7CAB4</accession>
<name>A0AAD7CAB4_9AGAR</name>
<dbReference type="EMBL" id="JARKIF010000003">
    <property type="protein sequence ID" value="KAJ7643506.1"/>
    <property type="molecule type" value="Genomic_DNA"/>
</dbReference>
<feature type="non-terminal residue" evidence="2">
    <location>
        <position position="231"/>
    </location>
</feature>
<dbReference type="Proteomes" id="UP001221142">
    <property type="component" value="Unassembled WGS sequence"/>
</dbReference>
<keyword evidence="3" id="KW-1185">Reference proteome</keyword>
<evidence type="ECO:0000313" key="3">
    <source>
        <dbReference type="Proteomes" id="UP001221142"/>
    </source>
</evidence>
<sequence length="231" mass="25193">MTPAAAEWKPGVYYRPGTRVYIQHKSERFTEYECAVMHKSCLSNKPKRRPAWKKCWTELGDYYPFPPQVETSSSEREAHPSVEVQGPSSYDGPDVNQPHHYEHGTNYGAGPLYDAAQCDAEYASAVELARQLETYLGTGETPSVHSSAVDPGSQQAAMQYVGTDASFGGQFETYVAQSSDAYSPAVHSGKSGATLQYEGLELYHNPSGEIYGGVNGGYEPTHTYEGNAGNA</sequence>
<reference evidence="2" key="1">
    <citation type="submission" date="2023-03" db="EMBL/GenBank/DDBJ databases">
        <title>Massive genome expansion in bonnet fungi (Mycena s.s.) driven by repeated elements and novel gene families across ecological guilds.</title>
        <authorList>
            <consortium name="Lawrence Berkeley National Laboratory"/>
            <person name="Harder C.B."/>
            <person name="Miyauchi S."/>
            <person name="Viragh M."/>
            <person name="Kuo A."/>
            <person name="Thoen E."/>
            <person name="Andreopoulos B."/>
            <person name="Lu D."/>
            <person name="Skrede I."/>
            <person name="Drula E."/>
            <person name="Henrissat B."/>
            <person name="Morin E."/>
            <person name="Kohler A."/>
            <person name="Barry K."/>
            <person name="LaButti K."/>
            <person name="Morin E."/>
            <person name="Salamov A."/>
            <person name="Lipzen A."/>
            <person name="Mereny Z."/>
            <person name="Hegedus B."/>
            <person name="Baldrian P."/>
            <person name="Stursova M."/>
            <person name="Weitz H."/>
            <person name="Taylor A."/>
            <person name="Grigoriev I.V."/>
            <person name="Nagy L.G."/>
            <person name="Martin F."/>
            <person name="Kauserud H."/>
        </authorList>
    </citation>
    <scope>NUCLEOTIDE SEQUENCE</scope>
    <source>
        <strain evidence="2">9284</strain>
    </source>
</reference>
<feature type="non-terminal residue" evidence="2">
    <location>
        <position position="1"/>
    </location>
</feature>
<evidence type="ECO:0000256" key="1">
    <source>
        <dbReference type="SAM" id="MobiDB-lite"/>
    </source>
</evidence>
<protein>
    <submittedName>
        <fullName evidence="2">Uncharacterized protein</fullName>
    </submittedName>
</protein>
<evidence type="ECO:0000313" key="2">
    <source>
        <dbReference type="EMBL" id="KAJ7643506.1"/>
    </source>
</evidence>